<accession>E4U090</accession>
<evidence type="ECO:0000313" key="3">
    <source>
        <dbReference type="Proteomes" id="UP000008721"/>
    </source>
</evidence>
<organism evidence="2 3">
    <name type="scientific">Sulfuricurvum kujiense (strain ATCC BAA-921 / DSM 16994 / JCM 11577 / YK-1)</name>
    <dbReference type="NCBI Taxonomy" id="709032"/>
    <lineage>
        <taxon>Bacteria</taxon>
        <taxon>Pseudomonadati</taxon>
        <taxon>Campylobacterota</taxon>
        <taxon>Epsilonproteobacteria</taxon>
        <taxon>Campylobacterales</taxon>
        <taxon>Sulfurimonadaceae</taxon>
        <taxon>Sulfuricurvum</taxon>
    </lineage>
</organism>
<dbReference type="STRING" id="709032.Sulku_1615"/>
<dbReference type="Pfam" id="PF08349">
    <property type="entry name" value="DUF1722"/>
    <property type="match status" value="1"/>
</dbReference>
<dbReference type="KEGG" id="sku:Sulku_1615"/>
<dbReference type="Pfam" id="PF04463">
    <property type="entry name" value="2-thiour_desulf"/>
    <property type="match status" value="1"/>
</dbReference>
<keyword evidence="3" id="KW-1185">Reference proteome</keyword>
<dbReference type="InterPro" id="IPR007553">
    <property type="entry name" value="2-thiour_desulf"/>
</dbReference>
<proteinExistence type="predicted"/>
<dbReference type="AlphaFoldDB" id="E4U090"/>
<gene>
    <name evidence="2" type="ordered locus">Sulku_1615</name>
</gene>
<dbReference type="HOGENOM" id="CLU_076318_0_0_7"/>
<evidence type="ECO:0000313" key="2">
    <source>
        <dbReference type="EMBL" id="ADR34276.1"/>
    </source>
</evidence>
<dbReference type="InterPro" id="IPR013560">
    <property type="entry name" value="DUF1722"/>
</dbReference>
<name>E4U090_SULKY</name>
<dbReference type="eggNOG" id="COG1683">
    <property type="taxonomic scope" value="Bacteria"/>
</dbReference>
<dbReference type="PANTHER" id="PTHR30087">
    <property type="entry name" value="INNER MEMBRANE PROTEIN"/>
    <property type="match status" value="1"/>
</dbReference>
<reference evidence="2 3" key="1">
    <citation type="journal article" date="2012" name="Stand. Genomic Sci.">
        <title>Complete genome sequence of the sulfur compounds oxidizing chemolithoautotroph Sulfuricurvum kujiense type strain (YK-1(T)).</title>
        <authorList>
            <person name="Han C."/>
            <person name="Kotsyurbenko O."/>
            <person name="Chertkov O."/>
            <person name="Held B."/>
            <person name="Lapidus A."/>
            <person name="Nolan M."/>
            <person name="Lucas S."/>
            <person name="Hammon N."/>
            <person name="Deshpande S."/>
            <person name="Cheng J.F."/>
            <person name="Tapia R."/>
            <person name="Goodwin L.A."/>
            <person name="Pitluck S."/>
            <person name="Liolios K."/>
            <person name="Pagani I."/>
            <person name="Ivanova N."/>
            <person name="Mavromatis K."/>
            <person name="Mikhailova N."/>
            <person name="Pati A."/>
            <person name="Chen A."/>
            <person name="Palaniappan K."/>
            <person name="Land M."/>
            <person name="Hauser L."/>
            <person name="Chang Y.J."/>
            <person name="Jeffries C.D."/>
            <person name="Brambilla E.M."/>
            <person name="Rohde M."/>
            <person name="Spring S."/>
            <person name="Sikorski J."/>
            <person name="Goker M."/>
            <person name="Woyke T."/>
            <person name="Bristow J."/>
            <person name="Eisen J.A."/>
            <person name="Markowitz V."/>
            <person name="Hugenholtz P."/>
            <person name="Kyrpides N.C."/>
            <person name="Klenk H.P."/>
            <person name="Detter J.C."/>
        </authorList>
    </citation>
    <scope>NUCLEOTIDE SEQUENCE [LARGE SCALE GENOMIC DNA]</scope>
    <source>
        <strain evidence="3">ATCC BAA-921 / DSM 16994 / JCM 11577 / YK-1</strain>
    </source>
</reference>
<sequence>MNIAVSACLLGEKIRFDGGHKHERFVTDELGKFARFIPFCPEHIAFGTPRPSIRLLKDESTVYVRSNKDQSDLTARLHQTSEQELSKISKEPLCGIIFKSKSPSCGMGSAKIYLENGLCEGKDDGVFAAMCRERYPLLPMEEEGRLQDAWLRENFIMQLFAFDAYEQFKATNPTIGDLVRFHTVNKFMLQSKDELLYRELGNIVANRDNLVSDIVFSMYELGYKTAISRKSSIKKTRNVLEHLAGFFKNELTKEEKKILHTHISDFADKIVPLIVPVSTISLYAEKYHTAYLLDQTFLNPYPKTLALRSHIDAGK</sequence>
<dbReference type="RefSeq" id="WP_013460473.1">
    <property type="nucleotide sequence ID" value="NC_014762.1"/>
</dbReference>
<evidence type="ECO:0000259" key="1">
    <source>
        <dbReference type="Pfam" id="PF08349"/>
    </source>
</evidence>
<dbReference type="PANTHER" id="PTHR30087:SF0">
    <property type="entry name" value="INNER MEMBRANE PROTEIN"/>
    <property type="match status" value="1"/>
</dbReference>
<protein>
    <recommendedName>
        <fullName evidence="1">DUF1722 domain-containing protein</fullName>
    </recommendedName>
</protein>
<dbReference type="EMBL" id="CP002355">
    <property type="protein sequence ID" value="ADR34276.1"/>
    <property type="molecule type" value="Genomic_DNA"/>
</dbReference>
<dbReference type="Proteomes" id="UP000008721">
    <property type="component" value="Chromosome"/>
</dbReference>
<dbReference type="eggNOG" id="COG3272">
    <property type="taxonomic scope" value="Bacteria"/>
</dbReference>
<dbReference type="OrthoDB" id="495783at2"/>
<feature type="domain" description="DUF1722" evidence="1">
    <location>
        <begin position="186"/>
        <end position="302"/>
    </location>
</feature>